<name>A0AAE0JY97_9PEZI</name>
<accession>A0AAE0JY97</accession>
<dbReference type="AlphaFoldDB" id="A0AAE0JY97"/>
<sequence>MDLLQFPVELRLMIYFHLLISPEDIFLTNEDGVGKGYGISPHILLANKQVYGEGIEVLYGENHFTLQGDISSCFHRIESRASLIRHMVIINPGIILVGDFTERVLNDIRTFECIGRACKSLRTVDLTVVVSSEFLDKADVEFTASSLSGIFCKLLFLHSDPEWIEILEHWVNRIRQSIAIVMSGLAT</sequence>
<comment type="caution">
    <text evidence="1">The sequence shown here is derived from an EMBL/GenBank/DDBJ whole genome shotgun (WGS) entry which is preliminary data.</text>
</comment>
<dbReference type="EMBL" id="JAULSW010000012">
    <property type="protein sequence ID" value="KAK3366578.1"/>
    <property type="molecule type" value="Genomic_DNA"/>
</dbReference>
<evidence type="ECO:0000313" key="1">
    <source>
        <dbReference type="EMBL" id="KAK3366578.1"/>
    </source>
</evidence>
<reference evidence="1" key="1">
    <citation type="journal article" date="2023" name="Mol. Phylogenet. Evol.">
        <title>Genome-scale phylogeny and comparative genomics of the fungal order Sordariales.</title>
        <authorList>
            <person name="Hensen N."/>
            <person name="Bonometti L."/>
            <person name="Westerberg I."/>
            <person name="Brannstrom I.O."/>
            <person name="Guillou S."/>
            <person name="Cros-Aarteil S."/>
            <person name="Calhoun S."/>
            <person name="Haridas S."/>
            <person name="Kuo A."/>
            <person name="Mondo S."/>
            <person name="Pangilinan J."/>
            <person name="Riley R."/>
            <person name="LaButti K."/>
            <person name="Andreopoulos B."/>
            <person name="Lipzen A."/>
            <person name="Chen C."/>
            <person name="Yan M."/>
            <person name="Daum C."/>
            <person name="Ng V."/>
            <person name="Clum A."/>
            <person name="Steindorff A."/>
            <person name="Ohm R.A."/>
            <person name="Martin F."/>
            <person name="Silar P."/>
            <person name="Natvig D.O."/>
            <person name="Lalanne C."/>
            <person name="Gautier V."/>
            <person name="Ament-Velasquez S.L."/>
            <person name="Kruys A."/>
            <person name="Hutchinson M.I."/>
            <person name="Powell A.J."/>
            <person name="Barry K."/>
            <person name="Miller A.N."/>
            <person name="Grigoriev I.V."/>
            <person name="Debuchy R."/>
            <person name="Gladieux P."/>
            <person name="Hiltunen Thoren M."/>
            <person name="Johannesson H."/>
        </authorList>
    </citation>
    <scope>NUCLEOTIDE SEQUENCE</scope>
    <source>
        <strain evidence="1">CBS 232.78</strain>
    </source>
</reference>
<reference evidence="1" key="2">
    <citation type="submission" date="2023-06" db="EMBL/GenBank/DDBJ databases">
        <authorList>
            <consortium name="Lawrence Berkeley National Laboratory"/>
            <person name="Haridas S."/>
            <person name="Hensen N."/>
            <person name="Bonometti L."/>
            <person name="Westerberg I."/>
            <person name="Brannstrom I.O."/>
            <person name="Guillou S."/>
            <person name="Cros-Aarteil S."/>
            <person name="Calhoun S."/>
            <person name="Kuo A."/>
            <person name="Mondo S."/>
            <person name="Pangilinan J."/>
            <person name="Riley R."/>
            <person name="LaButti K."/>
            <person name="Andreopoulos B."/>
            <person name="Lipzen A."/>
            <person name="Chen C."/>
            <person name="Yanf M."/>
            <person name="Daum C."/>
            <person name="Ng V."/>
            <person name="Clum A."/>
            <person name="Steindorff A."/>
            <person name="Ohm R."/>
            <person name="Martin F."/>
            <person name="Silar P."/>
            <person name="Natvig D."/>
            <person name="Lalanne C."/>
            <person name="Gautier V."/>
            <person name="Ament-velasquez S.L."/>
            <person name="Kruys A."/>
            <person name="Hutchinson M.I."/>
            <person name="Powell A.J."/>
            <person name="Barry K."/>
            <person name="Miller A.N."/>
            <person name="Grigoriev I.V."/>
            <person name="Debuchy R."/>
            <person name="Gladieux P."/>
            <person name="Thoren M.H."/>
            <person name="Johannesson H."/>
        </authorList>
    </citation>
    <scope>NUCLEOTIDE SEQUENCE</scope>
    <source>
        <strain evidence="1">CBS 232.78</strain>
    </source>
</reference>
<protein>
    <submittedName>
        <fullName evidence="1">Uncharacterized protein</fullName>
    </submittedName>
</protein>
<keyword evidence="2" id="KW-1185">Reference proteome</keyword>
<evidence type="ECO:0000313" key="2">
    <source>
        <dbReference type="Proteomes" id="UP001285441"/>
    </source>
</evidence>
<organism evidence="1 2">
    <name type="scientific">Podospora didyma</name>
    <dbReference type="NCBI Taxonomy" id="330526"/>
    <lineage>
        <taxon>Eukaryota</taxon>
        <taxon>Fungi</taxon>
        <taxon>Dikarya</taxon>
        <taxon>Ascomycota</taxon>
        <taxon>Pezizomycotina</taxon>
        <taxon>Sordariomycetes</taxon>
        <taxon>Sordariomycetidae</taxon>
        <taxon>Sordariales</taxon>
        <taxon>Podosporaceae</taxon>
        <taxon>Podospora</taxon>
    </lineage>
</organism>
<dbReference type="Proteomes" id="UP001285441">
    <property type="component" value="Unassembled WGS sequence"/>
</dbReference>
<proteinExistence type="predicted"/>
<gene>
    <name evidence="1" type="ORF">B0H63DRAFT_490610</name>
</gene>